<dbReference type="AlphaFoldDB" id="A0A9N9LWH7"/>
<comment type="caution">
    <text evidence="1">The sequence shown here is derived from an EMBL/GenBank/DDBJ whole genome shotgun (WGS) entry which is preliminary data.</text>
</comment>
<proteinExistence type="predicted"/>
<name>A0A9N9LWH7_9HELO</name>
<dbReference type="Proteomes" id="UP000701801">
    <property type="component" value="Unassembled WGS sequence"/>
</dbReference>
<gene>
    <name evidence="1" type="ORF">HYALB_00007521</name>
</gene>
<evidence type="ECO:0000313" key="1">
    <source>
        <dbReference type="EMBL" id="CAG8982399.1"/>
    </source>
</evidence>
<sequence length="95" mass="10950">MCGIRYPIWDQCGHRGDVKPIWCDKKKGIGCPNEYKAEDIGTKGWCQKCTEHLRKNQERSQAEREAQLREMIRAVAQEDSLGHLKKHVKGSKDVI</sequence>
<protein>
    <submittedName>
        <fullName evidence="1">Uncharacterized protein</fullName>
    </submittedName>
</protein>
<keyword evidence="2" id="KW-1185">Reference proteome</keyword>
<reference evidence="1" key="1">
    <citation type="submission" date="2021-07" db="EMBL/GenBank/DDBJ databases">
        <authorList>
            <person name="Durling M."/>
        </authorList>
    </citation>
    <scope>NUCLEOTIDE SEQUENCE</scope>
</reference>
<dbReference type="EMBL" id="CAJVRM010000607">
    <property type="protein sequence ID" value="CAG8982399.1"/>
    <property type="molecule type" value="Genomic_DNA"/>
</dbReference>
<evidence type="ECO:0000313" key="2">
    <source>
        <dbReference type="Proteomes" id="UP000701801"/>
    </source>
</evidence>
<organism evidence="1 2">
    <name type="scientific">Hymenoscyphus albidus</name>
    <dbReference type="NCBI Taxonomy" id="595503"/>
    <lineage>
        <taxon>Eukaryota</taxon>
        <taxon>Fungi</taxon>
        <taxon>Dikarya</taxon>
        <taxon>Ascomycota</taxon>
        <taxon>Pezizomycotina</taxon>
        <taxon>Leotiomycetes</taxon>
        <taxon>Helotiales</taxon>
        <taxon>Helotiaceae</taxon>
        <taxon>Hymenoscyphus</taxon>
    </lineage>
</organism>
<accession>A0A9N9LWH7</accession>